<dbReference type="InterPro" id="IPR002575">
    <property type="entry name" value="Aminoglycoside_PTrfase"/>
</dbReference>
<gene>
    <name evidence="2" type="ORF">Mco01_18570</name>
</gene>
<evidence type="ECO:0000313" key="3">
    <source>
        <dbReference type="Proteomes" id="UP000603904"/>
    </source>
</evidence>
<dbReference type="SUPFAM" id="SSF56112">
    <property type="entry name" value="Protein kinase-like (PK-like)"/>
    <property type="match status" value="1"/>
</dbReference>
<evidence type="ECO:0000313" key="2">
    <source>
        <dbReference type="EMBL" id="GIH38857.1"/>
    </source>
</evidence>
<protein>
    <recommendedName>
        <fullName evidence="1">Aminoglycoside phosphotransferase domain-containing protein</fullName>
    </recommendedName>
</protein>
<accession>A0ABQ4FVN3</accession>
<dbReference type="Proteomes" id="UP000603904">
    <property type="component" value="Unassembled WGS sequence"/>
</dbReference>
<dbReference type="InterPro" id="IPR011009">
    <property type="entry name" value="Kinase-like_dom_sf"/>
</dbReference>
<dbReference type="Gene3D" id="3.90.1200.10">
    <property type="match status" value="1"/>
</dbReference>
<dbReference type="EMBL" id="BOOC01000005">
    <property type="protein sequence ID" value="GIH38857.1"/>
    <property type="molecule type" value="Genomic_DNA"/>
</dbReference>
<feature type="domain" description="Aminoglycoside phosphotransferase" evidence="1">
    <location>
        <begin position="159"/>
        <end position="384"/>
    </location>
</feature>
<sequence length="442" mass="46336">MGRTVSAWVTYGDEVLGVAGPFAVDVPWWSEVEPVVAHLRQALRVPVVVLRLLRVEGGGGARDGHVTYHVEALARPDAPLPGGPAEAGLSDEPHPLRSAWARREGLMEALTWASEALAAAGRRVVGPVEQRKTWNLAGLFRLPTADGPVWLKTTPAFGADEAAVIGAFARVDPGLVPVVLAAAEGRMLMEHLPGVDCWQAGPDVVTAAVTRFVAAQAALGVAPAAASPAPAAASPATQTVSTPVRTAHAASGGAPVAATLKDRVPGLADRRTEGMGQRVRTLLAGEGGRELTAREVDEAHGLLERLPQLEACGLPDTLVHGDFHPGNWRSDGGPPVVVDFADAHLGNPVLDGLRAWDFLPEDRRPHAAAAWIDAWKAAVPGSDPARALAVAEPLAHLAYAVRYQEFLDGIEPSERLYHQGDPAASVRAALRAANEPGLTAAW</sequence>
<dbReference type="RefSeq" id="WP_239103452.1">
    <property type="nucleotide sequence ID" value="NZ_BAAAGP010000002.1"/>
</dbReference>
<name>A0ABQ4FVN3_9ACTN</name>
<reference evidence="2 3" key="1">
    <citation type="submission" date="2021-01" db="EMBL/GenBank/DDBJ databases">
        <title>Whole genome shotgun sequence of Microbispora corallina NBRC 16416.</title>
        <authorList>
            <person name="Komaki H."/>
            <person name="Tamura T."/>
        </authorList>
    </citation>
    <scope>NUCLEOTIDE SEQUENCE [LARGE SCALE GENOMIC DNA]</scope>
    <source>
        <strain evidence="2 3">NBRC 16416</strain>
    </source>
</reference>
<organism evidence="2 3">
    <name type="scientific">Microbispora corallina</name>
    <dbReference type="NCBI Taxonomy" id="83302"/>
    <lineage>
        <taxon>Bacteria</taxon>
        <taxon>Bacillati</taxon>
        <taxon>Actinomycetota</taxon>
        <taxon>Actinomycetes</taxon>
        <taxon>Streptosporangiales</taxon>
        <taxon>Streptosporangiaceae</taxon>
        <taxon>Microbispora</taxon>
    </lineage>
</organism>
<proteinExistence type="predicted"/>
<dbReference type="Pfam" id="PF01636">
    <property type="entry name" value="APH"/>
    <property type="match status" value="1"/>
</dbReference>
<comment type="caution">
    <text evidence="2">The sequence shown here is derived from an EMBL/GenBank/DDBJ whole genome shotgun (WGS) entry which is preliminary data.</text>
</comment>
<evidence type="ECO:0000259" key="1">
    <source>
        <dbReference type="Pfam" id="PF01636"/>
    </source>
</evidence>
<keyword evidence="3" id="KW-1185">Reference proteome</keyword>